<dbReference type="CDD" id="cd00293">
    <property type="entry name" value="USP-like"/>
    <property type="match status" value="1"/>
</dbReference>
<feature type="domain" description="UspA" evidence="3">
    <location>
        <begin position="210"/>
        <end position="326"/>
    </location>
</feature>
<dbReference type="Gene3D" id="3.40.50.620">
    <property type="entry name" value="HUPs"/>
    <property type="match status" value="2"/>
</dbReference>
<evidence type="ECO:0000313" key="5">
    <source>
        <dbReference type="Proteomes" id="UP000476511"/>
    </source>
</evidence>
<accession>A0A6L5QZI1</accession>
<evidence type="ECO:0000256" key="2">
    <source>
        <dbReference type="SAM" id="MobiDB-lite"/>
    </source>
</evidence>
<dbReference type="InterPro" id="IPR006016">
    <property type="entry name" value="UspA"/>
</dbReference>
<sequence length="340" mass="34825">MTSPARSTRSLRARSNSDRGPSGNDSGAGCGMPPPSGGWCESTTRRVAVGRGTKGPGTGATGADAGPMTIVVGADGSVASRAAVEWAARRAQRTRDALVLVTVVDDGWGSLGGSALVELRATAEDRAEREVDVARRTAPELEVRGVVAVGSPILTLAEASRDADLVVVGTHKVGYFHGRAMGSRSLQLAAVAASPSAVVPVTSWRGRSGVAVGVSEGPDSDDAVRFAAEEAGRLGEPIVLLRAADGDEVDERALERAAEIVAERAPDVQVDVRSTGGDAAEALIAVSRRAVLTVTGRRVASRGFLPLGRTNADLLMNLAGPVVVVPQVAVEAYLVGWAVA</sequence>
<feature type="compositionally biased region" description="Polar residues" evidence="2">
    <location>
        <begin position="1"/>
        <end position="14"/>
    </location>
</feature>
<proteinExistence type="inferred from homology"/>
<dbReference type="Pfam" id="PF00582">
    <property type="entry name" value="Usp"/>
    <property type="match status" value="2"/>
</dbReference>
<dbReference type="Proteomes" id="UP000476511">
    <property type="component" value="Unassembled WGS sequence"/>
</dbReference>
<reference evidence="4 5" key="1">
    <citation type="submission" date="2019-11" db="EMBL/GenBank/DDBJ databases">
        <title>Agromyces kandeliae sp. nov., isolated from mangrove soil.</title>
        <authorList>
            <person name="Wang R."/>
        </authorList>
    </citation>
    <scope>NUCLEOTIDE SEQUENCE [LARGE SCALE GENOMIC DNA]</scope>
    <source>
        <strain evidence="4 5">Q22</strain>
    </source>
</reference>
<gene>
    <name evidence="4" type="ORF">GJR97_05785</name>
</gene>
<feature type="region of interest" description="Disordered" evidence="2">
    <location>
        <begin position="1"/>
        <end position="42"/>
    </location>
</feature>
<dbReference type="InterPro" id="IPR014729">
    <property type="entry name" value="Rossmann-like_a/b/a_fold"/>
</dbReference>
<dbReference type="AlphaFoldDB" id="A0A6L5QZI1"/>
<dbReference type="PANTHER" id="PTHR31964:SF113">
    <property type="entry name" value="USPA DOMAIN-CONTAINING PROTEIN"/>
    <property type="match status" value="1"/>
</dbReference>
<dbReference type="EMBL" id="WKJD01000009">
    <property type="protein sequence ID" value="MRX43236.1"/>
    <property type="molecule type" value="Genomic_DNA"/>
</dbReference>
<dbReference type="SUPFAM" id="SSF52402">
    <property type="entry name" value="Adenine nucleotide alpha hydrolases-like"/>
    <property type="match status" value="2"/>
</dbReference>
<evidence type="ECO:0000256" key="1">
    <source>
        <dbReference type="ARBA" id="ARBA00008791"/>
    </source>
</evidence>
<dbReference type="InterPro" id="IPR006015">
    <property type="entry name" value="Universal_stress_UspA"/>
</dbReference>
<dbReference type="PANTHER" id="PTHR31964">
    <property type="entry name" value="ADENINE NUCLEOTIDE ALPHA HYDROLASES-LIKE SUPERFAMILY PROTEIN"/>
    <property type="match status" value="1"/>
</dbReference>
<comment type="similarity">
    <text evidence="1">Belongs to the universal stress protein A family.</text>
</comment>
<organism evidence="4 5">
    <name type="scientific">Agromyces kandeliae</name>
    <dbReference type="NCBI Taxonomy" id="2666141"/>
    <lineage>
        <taxon>Bacteria</taxon>
        <taxon>Bacillati</taxon>
        <taxon>Actinomycetota</taxon>
        <taxon>Actinomycetes</taxon>
        <taxon>Micrococcales</taxon>
        <taxon>Microbacteriaceae</taxon>
        <taxon>Agromyces</taxon>
    </lineage>
</organism>
<dbReference type="PRINTS" id="PR01438">
    <property type="entry name" value="UNVRSLSTRESS"/>
</dbReference>
<protein>
    <recommendedName>
        <fullName evidence="3">UspA domain-containing protein</fullName>
    </recommendedName>
</protein>
<comment type="caution">
    <text evidence="4">The sequence shown here is derived from an EMBL/GenBank/DDBJ whole genome shotgun (WGS) entry which is preliminary data.</text>
</comment>
<evidence type="ECO:0000259" key="3">
    <source>
        <dbReference type="Pfam" id="PF00582"/>
    </source>
</evidence>
<evidence type="ECO:0000313" key="4">
    <source>
        <dbReference type="EMBL" id="MRX43236.1"/>
    </source>
</evidence>
<feature type="domain" description="UspA" evidence="3">
    <location>
        <begin position="69"/>
        <end position="200"/>
    </location>
</feature>
<keyword evidence="5" id="KW-1185">Reference proteome</keyword>
<name>A0A6L5QZI1_9MICO</name>